<dbReference type="KEGG" id="cak:Caul_0626"/>
<dbReference type="OrthoDB" id="7488526at2"/>
<evidence type="ECO:0000313" key="2">
    <source>
        <dbReference type="EMBL" id="ABZ69759.1"/>
    </source>
</evidence>
<dbReference type="InterPro" id="IPR050509">
    <property type="entry name" value="CoA-transferase_III"/>
</dbReference>
<evidence type="ECO:0000256" key="1">
    <source>
        <dbReference type="SAM" id="MobiDB-lite"/>
    </source>
</evidence>
<dbReference type="SUPFAM" id="SSF89796">
    <property type="entry name" value="CoA-transferase family III (CaiB/BaiF)"/>
    <property type="match status" value="1"/>
</dbReference>
<dbReference type="eggNOG" id="COG1804">
    <property type="taxonomic scope" value="Bacteria"/>
</dbReference>
<accession>B0T7M1</accession>
<dbReference type="InterPro" id="IPR044855">
    <property type="entry name" value="CoA-Trfase_III_dom3_sf"/>
</dbReference>
<dbReference type="PANTHER" id="PTHR48228:SF5">
    <property type="entry name" value="ALPHA-METHYLACYL-COA RACEMASE"/>
    <property type="match status" value="1"/>
</dbReference>
<dbReference type="HOGENOM" id="CLU_033975_5_1_5"/>
<feature type="compositionally biased region" description="Basic and acidic residues" evidence="1">
    <location>
        <begin position="345"/>
        <end position="365"/>
    </location>
</feature>
<organism evidence="2">
    <name type="scientific">Caulobacter sp. (strain K31)</name>
    <dbReference type="NCBI Taxonomy" id="366602"/>
    <lineage>
        <taxon>Bacteria</taxon>
        <taxon>Pseudomonadati</taxon>
        <taxon>Pseudomonadota</taxon>
        <taxon>Alphaproteobacteria</taxon>
        <taxon>Caulobacterales</taxon>
        <taxon>Caulobacteraceae</taxon>
        <taxon>Caulobacter</taxon>
    </lineage>
</organism>
<protein>
    <submittedName>
        <fullName evidence="2">L-carnitine dehydratase/bile acid-inducible protein F</fullName>
    </submittedName>
</protein>
<dbReference type="STRING" id="366602.Caul_0626"/>
<name>B0T7M1_CAUSK</name>
<dbReference type="GO" id="GO:0003824">
    <property type="term" value="F:catalytic activity"/>
    <property type="evidence" value="ECO:0007669"/>
    <property type="project" value="InterPro"/>
</dbReference>
<gene>
    <name evidence="2" type="ordered locus">Caul_0626</name>
</gene>
<proteinExistence type="predicted"/>
<dbReference type="AlphaFoldDB" id="B0T7M1"/>
<sequence>MKLDGVKVLDLSLFLPGPMLTLMMADHGADVIKVEPVGEGEPSRHIGLSIHGQTVWFRNTHRGKRSVQLDLKSAEGQAAFWALARDADVLVEAFRPGVVDRLGVGYQAVKAVNPGVVYCSISAFGQTGPYRDRPAHDLAVEALAGLVALNEGQDGKPAMPGLMAADALASLTALSGVLMALLRREKTGQGDHLDVAMLDSLMAWTPNATGPVFAEHRANVPKAERSWGGAAMFNLYECSDARWIVLGGSEVKFAANLLAALGRSDLLDYAKLPPGPGQAPLRAFLRETFRTRTQAEWETWFEDRDVCFAPVRSLKAAFDDPAVAARGMMSRDAEGDAVVGTPLVFREEPGRVDPKAPGLDEHAGEGWRVLKPSPGGRGRDPRS</sequence>
<dbReference type="InterPro" id="IPR003673">
    <property type="entry name" value="CoA-Trfase_fam_III"/>
</dbReference>
<dbReference type="Pfam" id="PF02515">
    <property type="entry name" value="CoA_transf_3"/>
    <property type="match status" value="1"/>
</dbReference>
<reference evidence="2" key="1">
    <citation type="submission" date="2008-01" db="EMBL/GenBank/DDBJ databases">
        <title>Complete sequence of chromosome of Caulobacter sp. K31.</title>
        <authorList>
            <consortium name="US DOE Joint Genome Institute"/>
            <person name="Copeland A."/>
            <person name="Lucas S."/>
            <person name="Lapidus A."/>
            <person name="Barry K."/>
            <person name="Glavina del Rio T."/>
            <person name="Dalin E."/>
            <person name="Tice H."/>
            <person name="Pitluck S."/>
            <person name="Bruce D."/>
            <person name="Goodwin L."/>
            <person name="Thompson L.S."/>
            <person name="Brettin T."/>
            <person name="Detter J.C."/>
            <person name="Han C."/>
            <person name="Schmutz J."/>
            <person name="Larimer F."/>
            <person name="Land M."/>
            <person name="Hauser L."/>
            <person name="Kyrpides N."/>
            <person name="Kim E."/>
            <person name="Stephens C."/>
            <person name="Richardson P."/>
        </authorList>
    </citation>
    <scope>NUCLEOTIDE SEQUENCE [LARGE SCALE GENOMIC DNA]</scope>
    <source>
        <strain evidence="2">K31</strain>
    </source>
</reference>
<dbReference type="Gene3D" id="3.40.50.10540">
    <property type="entry name" value="Crotonobetainyl-coa:carnitine coa-transferase, domain 1"/>
    <property type="match status" value="1"/>
</dbReference>
<dbReference type="EMBL" id="CP000927">
    <property type="protein sequence ID" value="ABZ69759.1"/>
    <property type="molecule type" value="Genomic_DNA"/>
</dbReference>
<dbReference type="Gene3D" id="3.30.1540.10">
    <property type="entry name" value="formyl-coa transferase, domain 3"/>
    <property type="match status" value="1"/>
</dbReference>
<dbReference type="InterPro" id="IPR023606">
    <property type="entry name" value="CoA-Trfase_III_dom_1_sf"/>
</dbReference>
<dbReference type="PANTHER" id="PTHR48228">
    <property type="entry name" value="SUCCINYL-COA--D-CITRAMALATE COA-TRANSFERASE"/>
    <property type="match status" value="1"/>
</dbReference>
<feature type="region of interest" description="Disordered" evidence="1">
    <location>
        <begin position="344"/>
        <end position="383"/>
    </location>
</feature>